<dbReference type="RefSeq" id="WP_062708993.1">
    <property type="nucleotide sequence ID" value="NZ_LLZG01000364.1"/>
</dbReference>
<accession>A0A101JFY3</accession>
<comment type="caution">
    <text evidence="1">The sequence shown here is derived from an EMBL/GenBank/DDBJ whole genome shotgun (WGS) entry which is preliminary data.</text>
</comment>
<keyword evidence="2" id="KW-1185">Reference proteome</keyword>
<organism evidence="1 2">
    <name type="scientific">Streptomyces regalis</name>
    <dbReference type="NCBI Taxonomy" id="68262"/>
    <lineage>
        <taxon>Bacteria</taxon>
        <taxon>Bacillati</taxon>
        <taxon>Actinomycetota</taxon>
        <taxon>Actinomycetes</taxon>
        <taxon>Kitasatosporales</taxon>
        <taxon>Streptomycetaceae</taxon>
        <taxon>Streptomyces</taxon>
    </lineage>
</organism>
<dbReference type="Proteomes" id="UP000053923">
    <property type="component" value="Unassembled WGS sequence"/>
</dbReference>
<evidence type="ECO:0000313" key="1">
    <source>
        <dbReference type="EMBL" id="KUL26057.1"/>
    </source>
</evidence>
<proteinExistence type="predicted"/>
<gene>
    <name evidence="1" type="ORF">ADL12_33205</name>
</gene>
<dbReference type="EMBL" id="LLZG01000364">
    <property type="protein sequence ID" value="KUL26057.1"/>
    <property type="molecule type" value="Genomic_DNA"/>
</dbReference>
<dbReference type="SUPFAM" id="SSF82171">
    <property type="entry name" value="DPP6 N-terminal domain-like"/>
    <property type="match status" value="1"/>
</dbReference>
<dbReference type="InterPro" id="IPR011042">
    <property type="entry name" value="6-blade_b-propeller_TolB-like"/>
</dbReference>
<dbReference type="OrthoDB" id="39703at2"/>
<name>A0A101JFY3_9ACTN</name>
<reference evidence="2" key="1">
    <citation type="submission" date="2015-10" db="EMBL/GenBank/DDBJ databases">
        <authorList>
            <person name="Ju K.-S."/>
            <person name="Doroghazi J.R."/>
            <person name="Metcalf W.W."/>
        </authorList>
    </citation>
    <scope>NUCLEOTIDE SEQUENCE [LARGE SCALE GENOMIC DNA]</scope>
    <source>
        <strain evidence="2">NRRL 3151</strain>
    </source>
</reference>
<dbReference type="Gene3D" id="2.120.10.30">
    <property type="entry name" value="TolB, C-terminal domain"/>
    <property type="match status" value="1"/>
</dbReference>
<sequence length="254" mass="26869">MPEDLQYTGSAMISADGRRVAYTNGNRHGEPYVYDRVTGETVQLWPAQPPDGFYELGHAEAISAGGRYVAYGIGSRHGLQALYVRDLSTGTDEQIALPADGQIGEAAIGAHGRTVAYAVFARTGQGVTHRIHVKDRDSGETRLLADGPALSAPRLLPLVVDGRRVLYNGRSADGTPQPHAHDLRTARTEPIGAPGALTLRDLNTGRERAVAAAGTALPGAVTRNGRSAVFSSTADDLVPDDTNGASDVFIDHIH</sequence>
<dbReference type="AlphaFoldDB" id="A0A101JFY3"/>
<evidence type="ECO:0000313" key="2">
    <source>
        <dbReference type="Proteomes" id="UP000053923"/>
    </source>
</evidence>
<protein>
    <submittedName>
        <fullName evidence="1">Uncharacterized protein</fullName>
    </submittedName>
</protein>